<feature type="region of interest" description="Disordered" evidence="1">
    <location>
        <begin position="1"/>
        <end position="23"/>
    </location>
</feature>
<gene>
    <name evidence="3" type="ORF">ABZ931_28775</name>
</gene>
<feature type="compositionally biased region" description="Polar residues" evidence="1">
    <location>
        <begin position="1"/>
        <end position="21"/>
    </location>
</feature>
<accession>A0ABV3B698</accession>
<dbReference type="Proteomes" id="UP001551189">
    <property type="component" value="Unassembled WGS sequence"/>
</dbReference>
<evidence type="ECO:0000256" key="2">
    <source>
        <dbReference type="SAM" id="Phobius"/>
    </source>
</evidence>
<keyword evidence="2" id="KW-0812">Transmembrane</keyword>
<evidence type="ECO:0000256" key="1">
    <source>
        <dbReference type="SAM" id="MobiDB-lite"/>
    </source>
</evidence>
<organism evidence="3 4">
    <name type="scientific">Streptomyces neyagawaensis</name>
    <dbReference type="NCBI Taxonomy" id="42238"/>
    <lineage>
        <taxon>Bacteria</taxon>
        <taxon>Bacillati</taxon>
        <taxon>Actinomycetota</taxon>
        <taxon>Actinomycetes</taxon>
        <taxon>Kitasatosporales</taxon>
        <taxon>Streptomycetaceae</taxon>
        <taxon>Streptomyces</taxon>
    </lineage>
</organism>
<comment type="caution">
    <text evidence="3">The sequence shown here is derived from an EMBL/GenBank/DDBJ whole genome shotgun (WGS) entry which is preliminary data.</text>
</comment>
<proteinExistence type="predicted"/>
<evidence type="ECO:0008006" key="5">
    <source>
        <dbReference type="Google" id="ProtNLM"/>
    </source>
</evidence>
<protein>
    <recommendedName>
        <fullName evidence="5">Integral membrane protein</fullName>
    </recommendedName>
</protein>
<keyword evidence="4" id="KW-1185">Reference proteome</keyword>
<keyword evidence="2" id="KW-1133">Transmembrane helix</keyword>
<name>A0ABV3B698_9ACTN</name>
<sequence length="125" mass="13151">MINDSSTQTATAGRTGEQPSAQAAARIWTTPVDQVEVPTGDAQAIIKVTKDKFEAGMRVPGSHTGQMINASTRVLGLVGSVVGPLALLKLAVDLPMPWQGIWSLAVVLGLLPIGHVLLGNHHDKR</sequence>
<feature type="transmembrane region" description="Helical" evidence="2">
    <location>
        <begin position="74"/>
        <end position="92"/>
    </location>
</feature>
<dbReference type="EMBL" id="JBEYXT010000172">
    <property type="protein sequence ID" value="MEU6804970.1"/>
    <property type="molecule type" value="Genomic_DNA"/>
</dbReference>
<evidence type="ECO:0000313" key="3">
    <source>
        <dbReference type="EMBL" id="MEU6804970.1"/>
    </source>
</evidence>
<reference evidence="3 4" key="1">
    <citation type="submission" date="2024-06" db="EMBL/GenBank/DDBJ databases">
        <title>The Natural Products Discovery Center: Release of the First 8490 Sequenced Strains for Exploring Actinobacteria Biosynthetic Diversity.</title>
        <authorList>
            <person name="Kalkreuter E."/>
            <person name="Kautsar S.A."/>
            <person name="Yang D."/>
            <person name="Bader C.D."/>
            <person name="Teijaro C.N."/>
            <person name="Fluegel L."/>
            <person name="Davis C.M."/>
            <person name="Simpson J.R."/>
            <person name="Lauterbach L."/>
            <person name="Steele A.D."/>
            <person name="Gui C."/>
            <person name="Meng S."/>
            <person name="Li G."/>
            <person name="Viehrig K."/>
            <person name="Ye F."/>
            <person name="Su P."/>
            <person name="Kiefer A.F."/>
            <person name="Nichols A."/>
            <person name="Cepeda A.J."/>
            <person name="Yan W."/>
            <person name="Fan B."/>
            <person name="Jiang Y."/>
            <person name="Adhikari A."/>
            <person name="Zheng C.-J."/>
            <person name="Schuster L."/>
            <person name="Cowan T.M."/>
            <person name="Smanski M.J."/>
            <person name="Chevrette M.G."/>
            <person name="De Carvalho L.P.S."/>
            <person name="Shen B."/>
        </authorList>
    </citation>
    <scope>NUCLEOTIDE SEQUENCE [LARGE SCALE GENOMIC DNA]</scope>
    <source>
        <strain evidence="3 4">NPDC046851</strain>
    </source>
</reference>
<feature type="transmembrane region" description="Helical" evidence="2">
    <location>
        <begin position="98"/>
        <end position="118"/>
    </location>
</feature>
<evidence type="ECO:0000313" key="4">
    <source>
        <dbReference type="Proteomes" id="UP001551189"/>
    </source>
</evidence>
<dbReference type="RefSeq" id="WP_272172806.1">
    <property type="nucleotide sequence ID" value="NZ_JBEYXT010000172.1"/>
</dbReference>
<keyword evidence="2" id="KW-0472">Membrane</keyword>